<dbReference type="InterPro" id="IPR038146">
    <property type="entry name" value="933W_put_Xis_sf"/>
</dbReference>
<gene>
    <name evidence="1" type="primary">xisR</name>
    <name evidence="1" type="ORF">I7V27_12675</name>
</gene>
<name>A0AAP2AF16_LELAM</name>
<dbReference type="EMBL" id="JAENMS010000006">
    <property type="protein sequence ID" value="MBL5935292.1"/>
    <property type="molecule type" value="Genomic_DNA"/>
</dbReference>
<dbReference type="InterPro" id="IPR009634">
    <property type="entry name" value="Put_exci"/>
</dbReference>
<protein>
    <submittedName>
        <fullName evidence="1">Excisionase family protein</fullName>
    </submittedName>
</protein>
<proteinExistence type="predicted"/>
<dbReference type="AlphaFoldDB" id="A0AAP2AF16"/>
<sequence>MSQLVFNEEWMVSERLTEKTGLDTRQIKAYRLGSWIEGVHFKRVPASPGKESKRALTWYNYPRINKFIQEA</sequence>
<dbReference type="Gene3D" id="1.10.1660.60">
    <property type="entry name" value="Putative excisionased domain DUF1233"/>
    <property type="match status" value="1"/>
</dbReference>
<evidence type="ECO:0000313" key="1">
    <source>
        <dbReference type="EMBL" id="MBL5935292.1"/>
    </source>
</evidence>
<dbReference type="Proteomes" id="UP000653275">
    <property type="component" value="Unassembled WGS sequence"/>
</dbReference>
<reference evidence="1" key="1">
    <citation type="submission" date="2020-12" db="EMBL/GenBank/DDBJ databases">
        <title>Draft genome sequence of Enterobacter spp., Lelliottia spp. and Serratia spp. isolated from drinking water reservoirs and lakes.</title>
        <authorList>
            <person name="Reitter C."/>
            <person name="Neuhaus K."/>
            <person name="Huegler M."/>
        </authorList>
    </citation>
    <scope>NUCLEOTIDE SEQUENCE</scope>
    <source>
        <strain evidence="1">TZW15</strain>
    </source>
</reference>
<accession>A0AAP2AF16</accession>
<dbReference type="Pfam" id="PF06806">
    <property type="entry name" value="DUF1233"/>
    <property type="match status" value="1"/>
</dbReference>
<comment type="caution">
    <text evidence="1">The sequence shown here is derived from an EMBL/GenBank/DDBJ whole genome shotgun (WGS) entry which is preliminary data.</text>
</comment>
<organism evidence="1 2">
    <name type="scientific">Lelliottia amnigena</name>
    <name type="common">Enterobacter amnigenus</name>
    <dbReference type="NCBI Taxonomy" id="61646"/>
    <lineage>
        <taxon>Bacteria</taxon>
        <taxon>Pseudomonadati</taxon>
        <taxon>Pseudomonadota</taxon>
        <taxon>Gammaproteobacteria</taxon>
        <taxon>Enterobacterales</taxon>
        <taxon>Enterobacteriaceae</taxon>
        <taxon>Lelliottia</taxon>
    </lineage>
</organism>
<dbReference type="RefSeq" id="WP_202665890.1">
    <property type="nucleotide sequence ID" value="NZ_JAENMR010000006.1"/>
</dbReference>
<evidence type="ECO:0000313" key="2">
    <source>
        <dbReference type="Proteomes" id="UP000653275"/>
    </source>
</evidence>